<dbReference type="OrthoDB" id="9801810at2"/>
<proteinExistence type="inferred from homology"/>
<reference evidence="7 8" key="1">
    <citation type="submission" date="2011-09" db="EMBL/GenBank/DDBJ databases">
        <title>Complete sequence of chromosome of Thioflavicoccus mobilis 8321.</title>
        <authorList>
            <consortium name="US DOE Joint Genome Institute"/>
            <person name="Lucas S."/>
            <person name="Han J."/>
            <person name="Lapidus A."/>
            <person name="Cheng J.-F."/>
            <person name="Goodwin L."/>
            <person name="Pitluck S."/>
            <person name="Peters L."/>
            <person name="Ovchinnikova G."/>
            <person name="Lu M."/>
            <person name="Detter J.C."/>
            <person name="Han C."/>
            <person name="Tapia R."/>
            <person name="Land M."/>
            <person name="Hauser L."/>
            <person name="Kyrpides N."/>
            <person name="Ivanova N."/>
            <person name="Pagani I."/>
            <person name="Vogl K."/>
            <person name="Liu Z."/>
            <person name="Imhoff J."/>
            <person name="Thiel V."/>
            <person name="Frigaard N.-U."/>
            <person name="Bryant D."/>
            <person name="Woyke T."/>
        </authorList>
    </citation>
    <scope>NUCLEOTIDE SEQUENCE [LARGE SCALE GENOMIC DNA]</scope>
    <source>
        <strain evidence="7 8">8321</strain>
    </source>
</reference>
<evidence type="ECO:0000256" key="1">
    <source>
        <dbReference type="ARBA" id="ARBA00010443"/>
    </source>
</evidence>
<evidence type="ECO:0000259" key="6">
    <source>
        <dbReference type="Pfam" id="PF24894"/>
    </source>
</evidence>
<keyword evidence="3" id="KW-0548">Nucleotidyltransferase</keyword>
<dbReference type="AlphaFoldDB" id="L0GX94"/>
<evidence type="ECO:0000313" key="8">
    <source>
        <dbReference type="Proteomes" id="UP000010816"/>
    </source>
</evidence>
<feature type="domain" description="Nucleotidyl transferase" evidence="5">
    <location>
        <begin position="7"/>
        <end position="269"/>
    </location>
</feature>
<evidence type="ECO:0000256" key="2">
    <source>
        <dbReference type="ARBA" id="ARBA00022679"/>
    </source>
</evidence>
<feature type="domain" description="Glucose-1-phosphate adenylyltransferase/Bifunctional protein GlmU-like C-terminal hexapeptide" evidence="6">
    <location>
        <begin position="292"/>
        <end position="395"/>
    </location>
</feature>
<dbReference type="STRING" id="765912.Thimo_1833"/>
<dbReference type="EMBL" id="CP003051">
    <property type="protein sequence ID" value="AGA90601.1"/>
    <property type="molecule type" value="Genomic_DNA"/>
</dbReference>
<dbReference type="InterPro" id="IPR011831">
    <property type="entry name" value="ADP-Glc_PPase"/>
</dbReference>
<comment type="similarity">
    <text evidence="1">Belongs to the bacterial/plant glucose-1-phosphate adenylyltransferase family.</text>
</comment>
<dbReference type="KEGG" id="tmb:Thimo_1833"/>
<dbReference type="PANTHER" id="PTHR43523">
    <property type="entry name" value="GLUCOSE-1-PHOSPHATE ADENYLYLTRANSFERASE-RELATED"/>
    <property type="match status" value="1"/>
</dbReference>
<evidence type="ECO:0000313" key="7">
    <source>
        <dbReference type="EMBL" id="AGA90601.1"/>
    </source>
</evidence>
<evidence type="ECO:0000256" key="4">
    <source>
        <dbReference type="ARBA" id="ARBA00023056"/>
    </source>
</evidence>
<dbReference type="Proteomes" id="UP000010816">
    <property type="component" value="Chromosome"/>
</dbReference>
<gene>
    <name evidence="7" type="ORF">Thimo_1833</name>
</gene>
<dbReference type="InterPro" id="IPR056818">
    <property type="entry name" value="GlmU/GlgC-like_hexapep"/>
</dbReference>
<dbReference type="InterPro" id="IPR011004">
    <property type="entry name" value="Trimer_LpxA-like_sf"/>
</dbReference>
<dbReference type="CDD" id="cd02508">
    <property type="entry name" value="ADP_Glucose_PP"/>
    <property type="match status" value="1"/>
</dbReference>
<dbReference type="PANTHER" id="PTHR43523:SF2">
    <property type="entry name" value="GLUCOSE-1-PHOSPHATE ADENYLYLTRANSFERASE"/>
    <property type="match status" value="1"/>
</dbReference>
<dbReference type="eggNOG" id="COG0448">
    <property type="taxonomic scope" value="Bacteria"/>
</dbReference>
<dbReference type="RefSeq" id="WP_015280742.1">
    <property type="nucleotide sequence ID" value="NC_019940.1"/>
</dbReference>
<dbReference type="SUPFAM" id="SSF51161">
    <property type="entry name" value="Trimeric LpxA-like enzymes"/>
    <property type="match status" value="1"/>
</dbReference>
<dbReference type="GO" id="GO:0008878">
    <property type="term" value="F:glucose-1-phosphate adenylyltransferase activity"/>
    <property type="evidence" value="ECO:0007669"/>
    <property type="project" value="InterPro"/>
</dbReference>
<keyword evidence="8" id="KW-1185">Reference proteome</keyword>
<dbReference type="SUPFAM" id="SSF53448">
    <property type="entry name" value="Nucleotide-diphospho-sugar transferases"/>
    <property type="match status" value="1"/>
</dbReference>
<dbReference type="InterPro" id="IPR005835">
    <property type="entry name" value="NTP_transferase_dom"/>
</dbReference>
<organism evidence="7 8">
    <name type="scientific">Thioflavicoccus mobilis 8321</name>
    <dbReference type="NCBI Taxonomy" id="765912"/>
    <lineage>
        <taxon>Bacteria</taxon>
        <taxon>Pseudomonadati</taxon>
        <taxon>Pseudomonadota</taxon>
        <taxon>Gammaproteobacteria</taxon>
        <taxon>Chromatiales</taxon>
        <taxon>Chromatiaceae</taxon>
        <taxon>Thioflavicoccus</taxon>
    </lineage>
</organism>
<keyword evidence="4" id="KW-0320">Glycogen biosynthesis</keyword>
<evidence type="ECO:0000259" key="5">
    <source>
        <dbReference type="Pfam" id="PF00483"/>
    </source>
</evidence>
<dbReference type="GO" id="GO:0005978">
    <property type="term" value="P:glycogen biosynthetic process"/>
    <property type="evidence" value="ECO:0007669"/>
    <property type="project" value="UniProtKB-KW"/>
</dbReference>
<keyword evidence="2" id="KW-0808">Transferase</keyword>
<dbReference type="Pfam" id="PF00483">
    <property type="entry name" value="NTP_transferase"/>
    <property type="match status" value="1"/>
</dbReference>
<dbReference type="PATRIC" id="fig|765912.4.peg.1794"/>
<protein>
    <submittedName>
        <fullName evidence="7">ADP-glucose pyrophosphorylase</fullName>
    </submittedName>
</protein>
<evidence type="ECO:0000256" key="3">
    <source>
        <dbReference type="ARBA" id="ARBA00022695"/>
    </source>
</evidence>
<dbReference type="HOGENOM" id="CLU_029499_14_1_6"/>
<accession>L0GX94</accession>
<sequence length="401" mass="44306">MPRETLTLVIATGHGSGLEPLTRHRNKAAVPFGGIFRIIDFSLANCLHSGLRQVLVLTQYKSHALQKHLRDGWSLYNPEIGEYITPVPPQMRHGSDWYAGPFDAICQNRYLLERSAARRVLILEGDLIYRMDYAEMIRAHQESGAAVTLAVREAPMEQAPGQIALSLSEEDLVMPAPRQDGLPAENGSAQLTMGVYLFEMDYLLAELTRLSIGDEDDNPLDTDEIDRLAATGRVFGYRFGGERGRVTPDRYWCDPVSIDAYYQATMALLRSEAPLDLYQSNWTIYTYQGQYPPARTVPGPSGTEGIFVNSMLAAGVLISGGGVNHSVLSPRVRVRDGAIVEEAVLFDGVEVGEGAHLRGCIIDKEVVVPRGTQIGLDPKADRERYSVSPQGVVVIPKDYRF</sequence>
<dbReference type="CDD" id="cd04651">
    <property type="entry name" value="LbH_G1P_AT_C"/>
    <property type="match status" value="1"/>
</dbReference>
<dbReference type="InterPro" id="IPR029044">
    <property type="entry name" value="Nucleotide-diphossugar_trans"/>
</dbReference>
<dbReference type="Gene3D" id="3.90.550.10">
    <property type="entry name" value="Spore Coat Polysaccharide Biosynthesis Protein SpsA, Chain A"/>
    <property type="match status" value="1"/>
</dbReference>
<dbReference type="Pfam" id="PF24894">
    <property type="entry name" value="Hexapep_GlmU"/>
    <property type="match status" value="1"/>
</dbReference>
<name>L0GX94_9GAMM</name>
<dbReference type="Gene3D" id="2.160.10.10">
    <property type="entry name" value="Hexapeptide repeat proteins"/>
    <property type="match status" value="1"/>
</dbReference>